<evidence type="ECO:0000259" key="1">
    <source>
        <dbReference type="Pfam" id="PF17244"/>
    </source>
</evidence>
<dbReference type="Gene3D" id="2.40.50.140">
    <property type="entry name" value="Nucleic acid-binding proteins"/>
    <property type="match status" value="1"/>
</dbReference>
<dbReference type="EMBL" id="JANBUO010003667">
    <property type="protein sequence ID" value="KAJ2789926.1"/>
    <property type="molecule type" value="Genomic_DNA"/>
</dbReference>
<feature type="non-terminal residue" evidence="2">
    <location>
        <position position="290"/>
    </location>
</feature>
<gene>
    <name evidence="2" type="ORF">H4R20_007095</name>
</gene>
<dbReference type="OrthoDB" id="10265890at2759"/>
<evidence type="ECO:0000313" key="2">
    <source>
        <dbReference type="EMBL" id="KAJ2789926.1"/>
    </source>
</evidence>
<keyword evidence="3" id="KW-1185">Reference proteome</keyword>
<sequence>MCGIRSSTPTYASQLSIAYNGAGFLDYRRYAHKLQLCQCRKDMIHLTLVARVVAVSDNMPYTDSKGSIDRYAVRLDDGTAVCDMTLWGKAGRLASRLLPGQLVLWHNVETTLENGDVILNGSDDDRTQFFNISEMNGVVVSATLCSYTSLAQLPRTANRYAKARIVEVIPASEYVRDARDRLSATTLVHTLCGRRVVRSDNQHSSQQLENPTDFYYFDCLSCNQSSLKTEDVVAVFVIRVKIDDGTASIVVDVAAAAAMDILRVPPEQFLSLPDRNEQQCVLAEPKDREI</sequence>
<dbReference type="AlphaFoldDB" id="A0A9W8LQ78"/>
<dbReference type="PANTHER" id="PTHR36033">
    <property type="entry name" value="NUCLEIC ACID-BINDING PROTEINS SUPERFAMILY"/>
    <property type="match status" value="1"/>
</dbReference>
<dbReference type="InterPro" id="IPR012340">
    <property type="entry name" value="NA-bd_OB-fold"/>
</dbReference>
<feature type="domain" description="Cell division control protein 24 OB" evidence="1">
    <location>
        <begin position="39"/>
        <end position="281"/>
    </location>
</feature>
<reference evidence="2" key="1">
    <citation type="submission" date="2022-07" db="EMBL/GenBank/DDBJ databases">
        <title>Phylogenomic reconstructions and comparative analyses of Kickxellomycotina fungi.</title>
        <authorList>
            <person name="Reynolds N.K."/>
            <person name="Stajich J.E."/>
            <person name="Barry K."/>
            <person name="Grigoriev I.V."/>
            <person name="Crous P."/>
            <person name="Smith M.E."/>
        </authorList>
    </citation>
    <scope>NUCLEOTIDE SEQUENCE</scope>
    <source>
        <strain evidence="2">NRRL 1565</strain>
    </source>
</reference>
<evidence type="ECO:0000313" key="3">
    <source>
        <dbReference type="Proteomes" id="UP001140094"/>
    </source>
</evidence>
<dbReference type="Proteomes" id="UP001140094">
    <property type="component" value="Unassembled WGS sequence"/>
</dbReference>
<protein>
    <recommendedName>
        <fullName evidence="1">Cell division control protein 24 OB domain-containing protein</fullName>
    </recommendedName>
</protein>
<dbReference type="PANTHER" id="PTHR36033:SF1">
    <property type="entry name" value="NUCLEIC ACID-BINDING PROTEINS SUPERFAMILY"/>
    <property type="match status" value="1"/>
</dbReference>
<organism evidence="2 3">
    <name type="scientific">Coemansia guatemalensis</name>
    <dbReference type="NCBI Taxonomy" id="2761395"/>
    <lineage>
        <taxon>Eukaryota</taxon>
        <taxon>Fungi</taxon>
        <taxon>Fungi incertae sedis</taxon>
        <taxon>Zoopagomycota</taxon>
        <taxon>Kickxellomycotina</taxon>
        <taxon>Kickxellomycetes</taxon>
        <taxon>Kickxellales</taxon>
        <taxon>Kickxellaceae</taxon>
        <taxon>Coemansia</taxon>
    </lineage>
</organism>
<dbReference type="Pfam" id="PF17244">
    <property type="entry name" value="CDC24_OB3"/>
    <property type="match status" value="1"/>
</dbReference>
<comment type="caution">
    <text evidence="2">The sequence shown here is derived from an EMBL/GenBank/DDBJ whole genome shotgun (WGS) entry which is preliminary data.</text>
</comment>
<proteinExistence type="predicted"/>
<name>A0A9W8LQ78_9FUNG</name>
<accession>A0A9W8LQ78</accession>
<dbReference type="InterPro" id="IPR035203">
    <property type="entry name" value="Cdc24_OB3"/>
</dbReference>